<sequence>MSAYERPRAGREHRLSPGVPRWANIAAHATALVSLPSGLWRIALVAGVPLVAFDTSRIGVWESVYIVSLSVVLEGLAFLTLGLVRPWGETVPRWVPLLAGRRIPPLAVTVPALSGAAALTCLWGYGCYAMAVLPPIGTPVQHAVLVACYAPLLLWGPLLVAVTAHYHRRRRAEPSRV</sequence>
<keyword evidence="3" id="KW-1185">Reference proteome</keyword>
<feature type="transmembrane region" description="Helical" evidence="1">
    <location>
        <begin position="143"/>
        <end position="166"/>
    </location>
</feature>
<reference evidence="2 3" key="1">
    <citation type="submission" date="2019-03" db="EMBL/GenBank/DDBJ databases">
        <title>Genomic Encyclopedia of Type Strains, Phase IV (KMG-IV): sequencing the most valuable type-strain genomes for metagenomic binning, comparative biology and taxonomic classification.</title>
        <authorList>
            <person name="Goeker M."/>
        </authorList>
    </citation>
    <scope>NUCLEOTIDE SEQUENCE [LARGE SCALE GENOMIC DNA]</scope>
    <source>
        <strain evidence="2 3">DSM 46770</strain>
    </source>
</reference>
<name>A0A4R6V4R6_9ACTN</name>
<dbReference type="OrthoDB" id="3436485at2"/>
<protein>
    <submittedName>
        <fullName evidence="2">Uncharacterized protein</fullName>
    </submittedName>
</protein>
<accession>A0A4R6V4R6</accession>
<evidence type="ECO:0000313" key="3">
    <source>
        <dbReference type="Proteomes" id="UP000295281"/>
    </source>
</evidence>
<proteinExistence type="predicted"/>
<comment type="caution">
    <text evidence="2">The sequence shown here is derived from an EMBL/GenBank/DDBJ whole genome shotgun (WGS) entry which is preliminary data.</text>
</comment>
<feature type="transmembrane region" description="Helical" evidence="1">
    <location>
        <begin position="105"/>
        <end position="131"/>
    </location>
</feature>
<dbReference type="AlphaFoldDB" id="A0A4R6V4R6"/>
<dbReference type="EMBL" id="SNYN01000001">
    <property type="protein sequence ID" value="TDQ55415.1"/>
    <property type="molecule type" value="Genomic_DNA"/>
</dbReference>
<feature type="transmembrane region" description="Helical" evidence="1">
    <location>
        <begin position="21"/>
        <end position="43"/>
    </location>
</feature>
<evidence type="ECO:0000313" key="2">
    <source>
        <dbReference type="EMBL" id="TDQ55415.1"/>
    </source>
</evidence>
<feature type="transmembrane region" description="Helical" evidence="1">
    <location>
        <begin position="63"/>
        <end position="84"/>
    </location>
</feature>
<dbReference type="RefSeq" id="WP_133739938.1">
    <property type="nucleotide sequence ID" value="NZ_SNYN01000001.1"/>
</dbReference>
<evidence type="ECO:0000256" key="1">
    <source>
        <dbReference type="SAM" id="Phobius"/>
    </source>
</evidence>
<keyword evidence="1" id="KW-1133">Transmembrane helix</keyword>
<gene>
    <name evidence="2" type="ORF">EV190_101742</name>
</gene>
<organism evidence="2 3">
    <name type="scientific">Actinorugispora endophytica</name>
    <dbReference type="NCBI Taxonomy" id="1605990"/>
    <lineage>
        <taxon>Bacteria</taxon>
        <taxon>Bacillati</taxon>
        <taxon>Actinomycetota</taxon>
        <taxon>Actinomycetes</taxon>
        <taxon>Streptosporangiales</taxon>
        <taxon>Nocardiopsidaceae</taxon>
        <taxon>Actinorugispora</taxon>
    </lineage>
</organism>
<keyword evidence="1" id="KW-0812">Transmembrane</keyword>
<dbReference type="Proteomes" id="UP000295281">
    <property type="component" value="Unassembled WGS sequence"/>
</dbReference>
<keyword evidence="1" id="KW-0472">Membrane</keyword>